<dbReference type="RefSeq" id="WP_343908763.1">
    <property type="nucleotide sequence ID" value="NZ_BAAAJE010000018.1"/>
</dbReference>
<gene>
    <name evidence="2" type="ORF">GCM10009606_33580</name>
</gene>
<feature type="region of interest" description="Disordered" evidence="1">
    <location>
        <begin position="1"/>
        <end position="51"/>
    </location>
</feature>
<accession>A0ABN1UHQ2</accession>
<evidence type="ECO:0008006" key="4">
    <source>
        <dbReference type="Google" id="ProtNLM"/>
    </source>
</evidence>
<feature type="compositionally biased region" description="Low complexity" evidence="1">
    <location>
        <begin position="33"/>
        <end position="51"/>
    </location>
</feature>
<dbReference type="Proteomes" id="UP001499979">
    <property type="component" value="Unassembled WGS sequence"/>
</dbReference>
<comment type="caution">
    <text evidence="2">The sequence shown here is derived from an EMBL/GenBank/DDBJ whole genome shotgun (WGS) entry which is preliminary data.</text>
</comment>
<keyword evidence="3" id="KW-1185">Reference proteome</keyword>
<feature type="compositionally biased region" description="Basic and acidic residues" evidence="1">
    <location>
        <begin position="1"/>
        <end position="19"/>
    </location>
</feature>
<organism evidence="2 3">
    <name type="scientific">Nocardioides aquiterrae</name>
    <dbReference type="NCBI Taxonomy" id="203799"/>
    <lineage>
        <taxon>Bacteria</taxon>
        <taxon>Bacillati</taxon>
        <taxon>Actinomycetota</taxon>
        <taxon>Actinomycetes</taxon>
        <taxon>Propionibacteriales</taxon>
        <taxon>Nocardioidaceae</taxon>
        <taxon>Nocardioides</taxon>
    </lineage>
</organism>
<reference evidence="2 3" key="1">
    <citation type="journal article" date="2019" name="Int. J. Syst. Evol. Microbiol.">
        <title>The Global Catalogue of Microorganisms (GCM) 10K type strain sequencing project: providing services to taxonomists for standard genome sequencing and annotation.</title>
        <authorList>
            <consortium name="The Broad Institute Genomics Platform"/>
            <consortium name="The Broad Institute Genome Sequencing Center for Infectious Disease"/>
            <person name="Wu L."/>
            <person name="Ma J."/>
        </authorList>
    </citation>
    <scope>NUCLEOTIDE SEQUENCE [LARGE SCALE GENOMIC DNA]</scope>
    <source>
        <strain evidence="2 3">JCM 11813</strain>
    </source>
</reference>
<evidence type="ECO:0000256" key="1">
    <source>
        <dbReference type="SAM" id="MobiDB-lite"/>
    </source>
</evidence>
<proteinExistence type="predicted"/>
<evidence type="ECO:0000313" key="3">
    <source>
        <dbReference type="Proteomes" id="UP001499979"/>
    </source>
</evidence>
<evidence type="ECO:0000313" key="2">
    <source>
        <dbReference type="EMBL" id="GAA1152334.1"/>
    </source>
</evidence>
<dbReference type="EMBL" id="BAAAJE010000018">
    <property type="protein sequence ID" value="GAA1152334.1"/>
    <property type="molecule type" value="Genomic_DNA"/>
</dbReference>
<protein>
    <recommendedName>
        <fullName evidence="4">Nucleotide exchange factor GrpE</fullName>
    </recommendedName>
</protein>
<sequence length="51" mass="5436">MTEKNAEDSQRDDEAERQAIADLDEKLDEQADGEGLAAEAGRGEETGLAEG</sequence>
<name>A0ABN1UHQ2_9ACTN</name>